<reference evidence="3" key="1">
    <citation type="journal article" date="2019" name="Int. J. Syst. Evol. Microbiol.">
        <title>The Global Catalogue of Microorganisms (GCM) 10K type strain sequencing project: providing services to taxonomists for standard genome sequencing and annotation.</title>
        <authorList>
            <consortium name="The Broad Institute Genomics Platform"/>
            <consortium name="The Broad Institute Genome Sequencing Center for Infectious Disease"/>
            <person name="Wu L."/>
            <person name="Ma J."/>
        </authorList>
    </citation>
    <scope>NUCLEOTIDE SEQUENCE [LARGE SCALE GENOMIC DNA]</scope>
    <source>
        <strain evidence="3">JCM 17498</strain>
    </source>
</reference>
<accession>A0ABP7ERL0</accession>
<comment type="caution">
    <text evidence="2">The sequence shown here is derived from an EMBL/GenBank/DDBJ whole genome shotgun (WGS) entry which is preliminary data.</text>
</comment>
<dbReference type="RefSeq" id="WP_425567205.1">
    <property type="nucleotide sequence ID" value="NZ_BAABBF010000012.1"/>
</dbReference>
<evidence type="ECO:0000313" key="3">
    <source>
        <dbReference type="Proteomes" id="UP001500523"/>
    </source>
</evidence>
<organism evidence="2 3">
    <name type="scientific">Sphingomonas cynarae</name>
    <dbReference type="NCBI Taxonomy" id="930197"/>
    <lineage>
        <taxon>Bacteria</taxon>
        <taxon>Pseudomonadati</taxon>
        <taxon>Pseudomonadota</taxon>
        <taxon>Alphaproteobacteria</taxon>
        <taxon>Sphingomonadales</taxon>
        <taxon>Sphingomonadaceae</taxon>
        <taxon>Sphingomonas</taxon>
    </lineage>
</organism>
<gene>
    <name evidence="2" type="ORF">GCM10022268_34610</name>
</gene>
<keyword evidence="1" id="KW-0812">Transmembrane</keyword>
<dbReference type="Proteomes" id="UP001500523">
    <property type="component" value="Unassembled WGS sequence"/>
</dbReference>
<keyword evidence="1" id="KW-0472">Membrane</keyword>
<keyword evidence="3" id="KW-1185">Reference proteome</keyword>
<evidence type="ECO:0000256" key="1">
    <source>
        <dbReference type="SAM" id="Phobius"/>
    </source>
</evidence>
<proteinExistence type="predicted"/>
<feature type="transmembrane region" description="Helical" evidence="1">
    <location>
        <begin position="65"/>
        <end position="85"/>
    </location>
</feature>
<sequence>MSNAPDPATTTGVTTIAPTPVQAGLRGLCPRCGKPTLFAGWARFADRCPACGLDFAGFNVGDGPAAFLTLILGAIVVGLAIWLELAVGPPLWVHMLIWIPFTAAGVIGSLRIAKGAMMALEYHNAAREGRIAPPAPDLP</sequence>
<name>A0ABP7ERL0_9SPHN</name>
<dbReference type="Pfam" id="PF06170">
    <property type="entry name" value="DUF983"/>
    <property type="match status" value="1"/>
</dbReference>
<feature type="transmembrane region" description="Helical" evidence="1">
    <location>
        <begin position="91"/>
        <end position="113"/>
    </location>
</feature>
<evidence type="ECO:0000313" key="2">
    <source>
        <dbReference type="EMBL" id="GAA3723474.1"/>
    </source>
</evidence>
<keyword evidence="1" id="KW-1133">Transmembrane helix</keyword>
<protein>
    <submittedName>
        <fullName evidence="2">DUF983 domain-containing protein</fullName>
    </submittedName>
</protein>
<dbReference type="EMBL" id="BAABBF010000012">
    <property type="protein sequence ID" value="GAA3723474.1"/>
    <property type="molecule type" value="Genomic_DNA"/>
</dbReference>
<dbReference type="InterPro" id="IPR009325">
    <property type="entry name" value="DUF983"/>
</dbReference>